<evidence type="ECO:0000313" key="1">
    <source>
        <dbReference type="EMBL" id="GFO26887.1"/>
    </source>
</evidence>
<dbReference type="AlphaFoldDB" id="A0AAV4C684"/>
<organism evidence="1 2">
    <name type="scientific">Plakobranchus ocellatus</name>
    <dbReference type="NCBI Taxonomy" id="259542"/>
    <lineage>
        <taxon>Eukaryota</taxon>
        <taxon>Metazoa</taxon>
        <taxon>Spiralia</taxon>
        <taxon>Lophotrochozoa</taxon>
        <taxon>Mollusca</taxon>
        <taxon>Gastropoda</taxon>
        <taxon>Heterobranchia</taxon>
        <taxon>Euthyneura</taxon>
        <taxon>Panpulmonata</taxon>
        <taxon>Sacoglossa</taxon>
        <taxon>Placobranchoidea</taxon>
        <taxon>Plakobranchidae</taxon>
        <taxon>Plakobranchus</taxon>
    </lineage>
</organism>
<dbReference type="EMBL" id="BLXT01005873">
    <property type="protein sequence ID" value="GFO26887.1"/>
    <property type="molecule type" value="Genomic_DNA"/>
</dbReference>
<keyword evidence="2" id="KW-1185">Reference proteome</keyword>
<accession>A0AAV4C684</accession>
<gene>
    <name evidence="1" type="ORF">PoB_005339200</name>
</gene>
<protein>
    <submittedName>
        <fullName evidence="1">Uncharacterized protein</fullName>
    </submittedName>
</protein>
<name>A0AAV4C684_9GAST</name>
<comment type="caution">
    <text evidence="1">The sequence shown here is derived from an EMBL/GenBank/DDBJ whole genome shotgun (WGS) entry which is preliminary data.</text>
</comment>
<evidence type="ECO:0000313" key="2">
    <source>
        <dbReference type="Proteomes" id="UP000735302"/>
    </source>
</evidence>
<reference evidence="1 2" key="1">
    <citation type="journal article" date="2021" name="Elife">
        <title>Chloroplast acquisition without the gene transfer in kleptoplastic sea slugs, Plakobranchus ocellatus.</title>
        <authorList>
            <person name="Maeda T."/>
            <person name="Takahashi S."/>
            <person name="Yoshida T."/>
            <person name="Shimamura S."/>
            <person name="Takaki Y."/>
            <person name="Nagai Y."/>
            <person name="Toyoda A."/>
            <person name="Suzuki Y."/>
            <person name="Arimoto A."/>
            <person name="Ishii H."/>
            <person name="Satoh N."/>
            <person name="Nishiyama T."/>
            <person name="Hasebe M."/>
            <person name="Maruyama T."/>
            <person name="Minagawa J."/>
            <person name="Obokata J."/>
            <person name="Shigenobu S."/>
        </authorList>
    </citation>
    <scope>NUCLEOTIDE SEQUENCE [LARGE SCALE GENOMIC DNA]</scope>
</reference>
<sequence length="122" mass="14058">MLTQPNLTHLLYRSAFTTDIVNSSRSFEHNLLKNLRSLSSIFNTCRITNRSEVSQYVGRLSIVEDYNYSYANKMGQLRKIASSSARPRIRNKPEVQEELDSCESSIVYVLMPKLFIFTVSDL</sequence>
<proteinExistence type="predicted"/>
<dbReference type="Proteomes" id="UP000735302">
    <property type="component" value="Unassembled WGS sequence"/>
</dbReference>